<keyword evidence="1" id="KW-0812">Transmembrane</keyword>
<feature type="transmembrane region" description="Helical" evidence="1">
    <location>
        <begin position="43"/>
        <end position="62"/>
    </location>
</feature>
<protein>
    <submittedName>
        <fullName evidence="2">ABC transporter</fullName>
    </submittedName>
</protein>
<feature type="transmembrane region" description="Helical" evidence="1">
    <location>
        <begin position="197"/>
        <end position="218"/>
    </location>
</feature>
<proteinExistence type="predicted"/>
<feature type="transmembrane region" description="Helical" evidence="1">
    <location>
        <begin position="128"/>
        <end position="146"/>
    </location>
</feature>
<organism evidence="2 3">
    <name type="scientific">Streptomyces durmitorensis</name>
    <dbReference type="NCBI Taxonomy" id="319947"/>
    <lineage>
        <taxon>Bacteria</taxon>
        <taxon>Bacillati</taxon>
        <taxon>Actinomycetota</taxon>
        <taxon>Actinomycetes</taxon>
        <taxon>Kitasatosporales</taxon>
        <taxon>Streptomycetaceae</taxon>
        <taxon>Streptomyces</taxon>
    </lineage>
</organism>
<evidence type="ECO:0000313" key="2">
    <source>
        <dbReference type="EMBL" id="UQT55631.1"/>
    </source>
</evidence>
<dbReference type="Proteomes" id="UP000829992">
    <property type="component" value="Chromosome"/>
</dbReference>
<sequence>MNALLHYQSALLLRSQRWLAPVILYAAFLAVGVQSGQPILDSLAYAAAALLPVAAWLVRICATNEPPAARSCAAAAAGPWRAQLACLLSAFLATALLGAVATVVVAVISDPASTDHRTAVNRLAASGAGLLAMLVSALTGTAVGAVTSRPLMRSPGRAIPVMLLASLLALVTTGSPAKSIMTALVTGSRDGVVPVPLLPVAGAAVLALAAVGVACGMASRRG</sequence>
<reference evidence="2 3" key="1">
    <citation type="submission" date="2022-05" db="EMBL/GenBank/DDBJ databases">
        <authorList>
            <person name="Zhou X."/>
            <person name="Li K."/>
            <person name="Man Y."/>
        </authorList>
    </citation>
    <scope>NUCLEOTIDE SEQUENCE [LARGE SCALE GENOMIC DNA]</scope>
    <source>
        <strain evidence="2 3">MS405</strain>
    </source>
</reference>
<feature type="transmembrane region" description="Helical" evidence="1">
    <location>
        <begin position="18"/>
        <end position="37"/>
    </location>
</feature>
<gene>
    <name evidence="2" type="ORF">M4V62_11290</name>
</gene>
<dbReference type="EMBL" id="CP097289">
    <property type="protein sequence ID" value="UQT55631.1"/>
    <property type="molecule type" value="Genomic_DNA"/>
</dbReference>
<feature type="transmembrane region" description="Helical" evidence="1">
    <location>
        <begin position="158"/>
        <end position="177"/>
    </location>
</feature>
<evidence type="ECO:0000256" key="1">
    <source>
        <dbReference type="SAM" id="Phobius"/>
    </source>
</evidence>
<evidence type="ECO:0000313" key="3">
    <source>
        <dbReference type="Proteomes" id="UP000829992"/>
    </source>
</evidence>
<dbReference type="RefSeq" id="WP_249587120.1">
    <property type="nucleotide sequence ID" value="NZ_BAAAQL010000008.1"/>
</dbReference>
<keyword evidence="1" id="KW-0472">Membrane</keyword>
<keyword evidence="3" id="KW-1185">Reference proteome</keyword>
<accession>A0ABY4PPU3</accession>
<feature type="transmembrane region" description="Helical" evidence="1">
    <location>
        <begin position="82"/>
        <end position="108"/>
    </location>
</feature>
<keyword evidence="1" id="KW-1133">Transmembrane helix</keyword>
<name>A0ABY4PPU3_9ACTN</name>